<dbReference type="Proteomes" id="UP000800096">
    <property type="component" value="Unassembled WGS sequence"/>
</dbReference>
<protein>
    <submittedName>
        <fullName evidence="2">Uncharacterized protein</fullName>
    </submittedName>
</protein>
<proteinExistence type="predicted"/>
<evidence type="ECO:0000313" key="3">
    <source>
        <dbReference type="Proteomes" id="UP000800096"/>
    </source>
</evidence>
<feature type="region of interest" description="Disordered" evidence="1">
    <location>
        <begin position="160"/>
        <end position="184"/>
    </location>
</feature>
<gene>
    <name evidence="2" type="ORF">BDU57DRAFT_563429</name>
</gene>
<organism evidence="2 3">
    <name type="scientific">Ampelomyces quisqualis</name>
    <name type="common">Powdery mildew agent</name>
    <dbReference type="NCBI Taxonomy" id="50730"/>
    <lineage>
        <taxon>Eukaryota</taxon>
        <taxon>Fungi</taxon>
        <taxon>Dikarya</taxon>
        <taxon>Ascomycota</taxon>
        <taxon>Pezizomycotina</taxon>
        <taxon>Dothideomycetes</taxon>
        <taxon>Pleosporomycetidae</taxon>
        <taxon>Pleosporales</taxon>
        <taxon>Pleosporineae</taxon>
        <taxon>Phaeosphaeriaceae</taxon>
        <taxon>Ampelomyces</taxon>
    </lineage>
</organism>
<keyword evidence="3" id="KW-1185">Reference proteome</keyword>
<reference evidence="2" key="1">
    <citation type="journal article" date="2020" name="Stud. Mycol.">
        <title>101 Dothideomycetes genomes: a test case for predicting lifestyles and emergence of pathogens.</title>
        <authorList>
            <person name="Haridas S."/>
            <person name="Albert R."/>
            <person name="Binder M."/>
            <person name="Bloem J."/>
            <person name="Labutti K."/>
            <person name="Salamov A."/>
            <person name="Andreopoulos B."/>
            <person name="Baker S."/>
            <person name="Barry K."/>
            <person name="Bills G."/>
            <person name="Bluhm B."/>
            <person name="Cannon C."/>
            <person name="Castanera R."/>
            <person name="Culley D."/>
            <person name="Daum C."/>
            <person name="Ezra D."/>
            <person name="Gonzalez J."/>
            <person name="Henrissat B."/>
            <person name="Kuo A."/>
            <person name="Liang C."/>
            <person name="Lipzen A."/>
            <person name="Lutzoni F."/>
            <person name="Magnuson J."/>
            <person name="Mondo S."/>
            <person name="Nolan M."/>
            <person name="Ohm R."/>
            <person name="Pangilinan J."/>
            <person name="Park H.-J."/>
            <person name="Ramirez L."/>
            <person name="Alfaro M."/>
            <person name="Sun H."/>
            <person name="Tritt A."/>
            <person name="Yoshinaga Y."/>
            <person name="Zwiers L.-H."/>
            <person name="Turgeon B."/>
            <person name="Goodwin S."/>
            <person name="Spatafora J."/>
            <person name="Crous P."/>
            <person name="Grigoriev I."/>
        </authorList>
    </citation>
    <scope>NUCLEOTIDE SEQUENCE</scope>
    <source>
        <strain evidence="2">HMLAC05119</strain>
    </source>
</reference>
<sequence length="221" mass="25126">MISPRSCLEDIDVQRTFPSLFISLNHSREDAYGAGKLLRIMNNIAYCLILTLFQGDATGVLNSFAILQQRTVQYMQDPGSVLSHKIYESSARCIEIHLFNDLVIRLEGLYSSSLFETEQDEIFISILFNSAIQYYYDGDVDHVDTTNLIRRWHDARDIGTDESTSPSVELTPDPTPTEYERCGPRIPVHESSKPYLASSVPDEKCAICCWEFKESIEKVLV</sequence>
<name>A0A6A5R099_AMPQU</name>
<dbReference type="EMBL" id="ML979132">
    <property type="protein sequence ID" value="KAF1921475.1"/>
    <property type="molecule type" value="Genomic_DNA"/>
</dbReference>
<evidence type="ECO:0000313" key="2">
    <source>
        <dbReference type="EMBL" id="KAF1921475.1"/>
    </source>
</evidence>
<dbReference type="AlphaFoldDB" id="A0A6A5R099"/>
<evidence type="ECO:0000256" key="1">
    <source>
        <dbReference type="SAM" id="MobiDB-lite"/>
    </source>
</evidence>
<accession>A0A6A5R099</accession>